<dbReference type="PANTHER" id="PTHR21139">
    <property type="entry name" value="TRIOSEPHOSPHATE ISOMERASE"/>
    <property type="match status" value="1"/>
</dbReference>
<dbReference type="EC" id="5.3.1.1" evidence="10"/>
<dbReference type="UniPathway" id="UPA00138"/>
<evidence type="ECO:0000313" key="11">
    <source>
        <dbReference type="EMBL" id="TNV76583.1"/>
    </source>
</evidence>
<dbReference type="InterPro" id="IPR022896">
    <property type="entry name" value="TrioseP_Isoase_bac/euk"/>
</dbReference>
<dbReference type="NCBIfam" id="TIGR00419">
    <property type="entry name" value="tim"/>
    <property type="match status" value="1"/>
</dbReference>
<dbReference type="GO" id="GO:0019563">
    <property type="term" value="P:glycerol catabolic process"/>
    <property type="evidence" value="ECO:0007669"/>
    <property type="project" value="TreeGrafter"/>
</dbReference>
<comment type="similarity">
    <text evidence="3 10">Belongs to the triosephosphate isomerase family.</text>
</comment>
<dbReference type="GO" id="GO:0006096">
    <property type="term" value="P:glycolytic process"/>
    <property type="evidence" value="ECO:0007669"/>
    <property type="project" value="UniProtKB-UniPathway"/>
</dbReference>
<reference evidence="11" key="1">
    <citation type="submission" date="2019-06" db="EMBL/GenBank/DDBJ databases">
        <authorList>
            <person name="Zheng W."/>
        </authorList>
    </citation>
    <scope>NUCLEOTIDE SEQUENCE</scope>
    <source>
        <strain evidence="11">QDHG01</strain>
    </source>
</reference>
<evidence type="ECO:0000256" key="10">
    <source>
        <dbReference type="RuleBase" id="RU363013"/>
    </source>
</evidence>
<gene>
    <name evidence="11" type="ORF">FGO68_gene4603</name>
</gene>
<evidence type="ECO:0000256" key="3">
    <source>
        <dbReference type="ARBA" id="ARBA00007422"/>
    </source>
</evidence>
<evidence type="ECO:0000256" key="1">
    <source>
        <dbReference type="ARBA" id="ARBA00004680"/>
    </source>
</evidence>
<dbReference type="InterPro" id="IPR000652">
    <property type="entry name" value="Triosephosphate_isomerase"/>
</dbReference>
<evidence type="ECO:0000256" key="5">
    <source>
        <dbReference type="ARBA" id="ARBA00022432"/>
    </source>
</evidence>
<dbReference type="SUPFAM" id="SSF51351">
    <property type="entry name" value="Triosephosphate isomerase (TIM)"/>
    <property type="match status" value="1"/>
</dbReference>
<dbReference type="OrthoDB" id="6715177at2759"/>
<evidence type="ECO:0000256" key="6">
    <source>
        <dbReference type="ARBA" id="ARBA00023152"/>
    </source>
</evidence>
<dbReference type="CDD" id="cd00311">
    <property type="entry name" value="TIM"/>
    <property type="match status" value="1"/>
</dbReference>
<dbReference type="UniPathway" id="UPA00109">
    <property type="reaction ID" value="UER00189"/>
</dbReference>
<dbReference type="InterPro" id="IPR013785">
    <property type="entry name" value="Aldolase_TIM"/>
</dbReference>
<keyword evidence="5 10" id="KW-0312">Gluconeogenesis</keyword>
<comment type="caution">
    <text evidence="11">The sequence shown here is derived from an EMBL/GenBank/DDBJ whole genome shotgun (WGS) entry which is preliminary data.</text>
</comment>
<comment type="pathway">
    <text evidence="1 10">Carbohydrate degradation; glycolysis; D-glyceraldehyde 3-phosphate from glycerone phosphate: step 1/1.</text>
</comment>
<evidence type="ECO:0000256" key="9">
    <source>
        <dbReference type="ARBA" id="ARBA00056661"/>
    </source>
</evidence>
<evidence type="ECO:0000256" key="8">
    <source>
        <dbReference type="ARBA" id="ARBA00052432"/>
    </source>
</evidence>
<proteinExistence type="inferred from homology"/>
<evidence type="ECO:0000256" key="4">
    <source>
        <dbReference type="ARBA" id="ARBA00011738"/>
    </source>
</evidence>
<dbReference type="GO" id="GO:0005829">
    <property type="term" value="C:cytosol"/>
    <property type="evidence" value="ECO:0007669"/>
    <property type="project" value="TreeGrafter"/>
</dbReference>
<accession>A0A8J8NK33</accession>
<comment type="subunit">
    <text evidence="4">Homodimer.</text>
</comment>
<keyword evidence="6 10" id="KW-0324">Glycolysis</keyword>
<protein>
    <recommendedName>
        <fullName evidence="10">Triosephosphate isomerase</fullName>
        <ecNumber evidence="10">5.3.1.1</ecNumber>
    </recommendedName>
</protein>
<dbReference type="PROSITE" id="PS00171">
    <property type="entry name" value="TIM_1"/>
    <property type="match status" value="1"/>
</dbReference>
<dbReference type="EMBL" id="RRYP01013314">
    <property type="protein sequence ID" value="TNV76583.1"/>
    <property type="molecule type" value="Genomic_DNA"/>
</dbReference>
<dbReference type="AlphaFoldDB" id="A0A8J8NK33"/>
<dbReference type="InterPro" id="IPR035990">
    <property type="entry name" value="TIM_sf"/>
</dbReference>
<dbReference type="InterPro" id="IPR020861">
    <property type="entry name" value="Triosephosphate_isomerase_AS"/>
</dbReference>
<keyword evidence="7 10" id="KW-0413">Isomerase</keyword>
<evidence type="ECO:0000256" key="2">
    <source>
        <dbReference type="ARBA" id="ARBA00004742"/>
    </source>
</evidence>
<organism evidence="11 12">
    <name type="scientific">Halteria grandinella</name>
    <dbReference type="NCBI Taxonomy" id="5974"/>
    <lineage>
        <taxon>Eukaryota</taxon>
        <taxon>Sar</taxon>
        <taxon>Alveolata</taxon>
        <taxon>Ciliophora</taxon>
        <taxon>Intramacronucleata</taxon>
        <taxon>Spirotrichea</taxon>
        <taxon>Stichotrichia</taxon>
        <taxon>Sporadotrichida</taxon>
        <taxon>Halteriidae</taxon>
        <taxon>Halteria</taxon>
    </lineage>
</organism>
<comment type="catalytic activity">
    <reaction evidence="8">
        <text>D-glyceraldehyde 3-phosphate = dihydroxyacetone phosphate</text>
        <dbReference type="Rhea" id="RHEA:18585"/>
        <dbReference type="ChEBI" id="CHEBI:57642"/>
        <dbReference type="ChEBI" id="CHEBI:59776"/>
        <dbReference type="EC" id="5.3.1.1"/>
    </reaction>
    <physiologicalReaction direction="left-to-right" evidence="8">
        <dbReference type="Rhea" id="RHEA:18586"/>
    </physiologicalReaction>
</comment>
<keyword evidence="12" id="KW-1185">Reference proteome</keyword>
<comment type="pathway">
    <text evidence="2 10">Carbohydrate biosynthesis; gluconeogenesis.</text>
</comment>
<name>A0A8J8NK33_HALGN</name>
<dbReference type="PROSITE" id="PS51440">
    <property type="entry name" value="TIM_2"/>
    <property type="match status" value="1"/>
</dbReference>
<evidence type="ECO:0000256" key="7">
    <source>
        <dbReference type="ARBA" id="ARBA00023235"/>
    </source>
</evidence>
<evidence type="ECO:0000313" key="12">
    <source>
        <dbReference type="Proteomes" id="UP000785679"/>
    </source>
</evidence>
<comment type="function">
    <text evidence="9">Catalyzes the interconversion of glyceraldehyde 3-phosphate and dihydroxyacetone phosphate in the glycolytic and gluconeogenic pathways.</text>
</comment>
<dbReference type="Gene3D" id="3.20.20.70">
    <property type="entry name" value="Aldolase class I"/>
    <property type="match status" value="1"/>
</dbReference>
<dbReference type="HAMAP" id="MF_00147_B">
    <property type="entry name" value="TIM_B"/>
    <property type="match status" value="1"/>
</dbReference>
<dbReference type="Pfam" id="PF00121">
    <property type="entry name" value="TIM"/>
    <property type="match status" value="1"/>
</dbReference>
<dbReference type="GO" id="GO:0046166">
    <property type="term" value="P:glyceraldehyde-3-phosphate biosynthetic process"/>
    <property type="evidence" value="ECO:0007669"/>
    <property type="project" value="TreeGrafter"/>
</dbReference>
<dbReference type="GO" id="GO:0004807">
    <property type="term" value="F:triose-phosphate isomerase activity"/>
    <property type="evidence" value="ECO:0007669"/>
    <property type="project" value="UniProtKB-EC"/>
</dbReference>
<dbReference type="FunFam" id="3.20.20.70:FF:000016">
    <property type="entry name" value="Triosephosphate isomerase"/>
    <property type="match status" value="1"/>
</dbReference>
<dbReference type="Proteomes" id="UP000785679">
    <property type="component" value="Unassembled WGS sequence"/>
</dbReference>
<dbReference type="GO" id="GO:0006094">
    <property type="term" value="P:gluconeogenesis"/>
    <property type="evidence" value="ECO:0007669"/>
    <property type="project" value="UniProtKB-UniPathway"/>
</dbReference>
<sequence>MRKFLVGGNWKQNGTLKFAVDFPEKVLRNIAFDHNKVEVVVAPTALHILQAKLMLSSSNVQVSAQNISQFKNGAYTGEISAEMLKDAHIFGETDAVIGDKVKIALENNLKIMACIGEKLDERESGKTQAVNERQLAAIRERVSDWSNVVIAYEPVWAIGTGKTASPEQAQEVHDQLRGWLKKNVSAEAAQKTRILYGGSVTEKNAGDLILKPDIDGFLVGGASLKEGFADIIKACNQATK</sequence>
<dbReference type="PANTHER" id="PTHR21139:SF2">
    <property type="entry name" value="TRIOSEPHOSPHATE ISOMERASE"/>
    <property type="match status" value="1"/>
</dbReference>